<keyword evidence="1" id="KW-0456">Lyase</keyword>
<name>A0A317F744_9PROT</name>
<keyword evidence="2" id="KW-1185">Reference proteome</keyword>
<dbReference type="InterPro" id="IPR001753">
    <property type="entry name" value="Enoyl-CoA_hydra/iso"/>
</dbReference>
<dbReference type="SUPFAM" id="SSF52096">
    <property type="entry name" value="ClpP/crotonase"/>
    <property type="match status" value="1"/>
</dbReference>
<dbReference type="PANTHER" id="PTHR11941:SF54">
    <property type="entry name" value="ENOYL-COA HYDRATASE, MITOCHONDRIAL"/>
    <property type="match status" value="1"/>
</dbReference>
<proteinExistence type="predicted"/>
<accession>A0A317F744</accession>
<comment type="caution">
    <text evidence="1">The sequence shown here is derived from an EMBL/GenBank/DDBJ whole genome shotgun (WGS) entry which is preliminary data.</text>
</comment>
<dbReference type="Pfam" id="PF00378">
    <property type="entry name" value="ECH_1"/>
    <property type="match status" value="1"/>
</dbReference>
<dbReference type="Proteomes" id="UP000245765">
    <property type="component" value="Unassembled WGS sequence"/>
</dbReference>
<dbReference type="EMBL" id="QGNA01000006">
    <property type="protein sequence ID" value="PWS34535.1"/>
    <property type="molecule type" value="Genomic_DNA"/>
</dbReference>
<sequence length="258" mass="27739">MSTPHLRLEFPAPFVAVLTLDRPPVNALDRPTREAFVALLEELHERDDVRCIVLTAAGRIFCAGADIREKQALGAKPGDLMRADRVTRDAFFTLLDIAKPVVCAVQGGALGAGFVLAACCDTILASEDAYFAMPEIDVGQGGGASFLQRILPPAKLRRMMLTGERVPAAELHRLGAVESVLPAAELLPAAIALAATIAAKSPTAVRRIRASFGTVEALGLREGFRLEQGYTTELSRSADAEEARRAFFEKRKPDFGGR</sequence>
<dbReference type="InterPro" id="IPR029045">
    <property type="entry name" value="ClpP/crotonase-like_dom_sf"/>
</dbReference>
<dbReference type="GO" id="GO:0004300">
    <property type="term" value="F:enoyl-CoA hydratase activity"/>
    <property type="evidence" value="ECO:0007669"/>
    <property type="project" value="UniProtKB-EC"/>
</dbReference>
<dbReference type="OrthoDB" id="7257009at2"/>
<organism evidence="1 2">
    <name type="scientific">Falsiroseomonas bella</name>
    <dbReference type="NCBI Taxonomy" id="2184016"/>
    <lineage>
        <taxon>Bacteria</taxon>
        <taxon>Pseudomonadati</taxon>
        <taxon>Pseudomonadota</taxon>
        <taxon>Alphaproteobacteria</taxon>
        <taxon>Acetobacterales</taxon>
        <taxon>Roseomonadaceae</taxon>
        <taxon>Falsiroseomonas</taxon>
    </lineage>
</organism>
<evidence type="ECO:0000313" key="2">
    <source>
        <dbReference type="Proteomes" id="UP000245765"/>
    </source>
</evidence>
<dbReference type="EC" id="4.2.1.17" evidence="1"/>
<dbReference type="GO" id="GO:0006635">
    <property type="term" value="P:fatty acid beta-oxidation"/>
    <property type="evidence" value="ECO:0007669"/>
    <property type="project" value="TreeGrafter"/>
</dbReference>
<reference evidence="2" key="1">
    <citation type="submission" date="2018-05" db="EMBL/GenBank/DDBJ databases">
        <authorList>
            <person name="Du Z."/>
            <person name="Wang X."/>
        </authorList>
    </citation>
    <scope>NUCLEOTIDE SEQUENCE [LARGE SCALE GENOMIC DNA]</scope>
    <source>
        <strain evidence="2">CQN31</strain>
    </source>
</reference>
<dbReference type="PANTHER" id="PTHR11941">
    <property type="entry name" value="ENOYL-COA HYDRATASE-RELATED"/>
    <property type="match status" value="1"/>
</dbReference>
<dbReference type="NCBIfam" id="NF005073">
    <property type="entry name" value="PRK06495.1"/>
    <property type="match status" value="1"/>
</dbReference>
<dbReference type="AlphaFoldDB" id="A0A317F744"/>
<dbReference type="CDD" id="cd06558">
    <property type="entry name" value="crotonase-like"/>
    <property type="match status" value="1"/>
</dbReference>
<evidence type="ECO:0000313" key="1">
    <source>
        <dbReference type="EMBL" id="PWS34535.1"/>
    </source>
</evidence>
<dbReference type="RefSeq" id="WP_109872986.1">
    <property type="nucleotide sequence ID" value="NZ_QGNA01000006.1"/>
</dbReference>
<gene>
    <name evidence="1" type="ORF">DFH01_23610</name>
</gene>
<dbReference type="Gene3D" id="3.90.226.10">
    <property type="entry name" value="2-enoyl-CoA Hydratase, Chain A, domain 1"/>
    <property type="match status" value="1"/>
</dbReference>
<protein>
    <submittedName>
        <fullName evidence="1">Enoyl-CoA hydratase</fullName>
        <ecNumber evidence="1">4.2.1.17</ecNumber>
    </submittedName>
</protein>